<comment type="caution">
    <text evidence="7">The sequence shown here is derived from an EMBL/GenBank/DDBJ whole genome shotgun (WGS) entry which is preliminary data.</text>
</comment>
<evidence type="ECO:0000256" key="1">
    <source>
        <dbReference type="ARBA" id="ARBA00009986"/>
    </source>
</evidence>
<dbReference type="PANTHER" id="PTHR43570:SF16">
    <property type="entry name" value="ALDEHYDE DEHYDROGENASE TYPE III, ISOFORM Q"/>
    <property type="match status" value="1"/>
</dbReference>
<reference evidence="7 8" key="1">
    <citation type="submission" date="2024-09" db="EMBL/GenBank/DDBJ databases">
        <authorList>
            <person name="Sun Q."/>
            <person name="Mori K."/>
        </authorList>
    </citation>
    <scope>NUCLEOTIDE SEQUENCE [LARGE SCALE GENOMIC DNA]</scope>
    <source>
        <strain evidence="7 8">NCAIM B.02301</strain>
    </source>
</reference>
<proteinExistence type="inferred from homology"/>
<dbReference type="EMBL" id="JBHLTR010000001">
    <property type="protein sequence ID" value="MFC0557469.1"/>
    <property type="molecule type" value="Genomic_DNA"/>
</dbReference>
<dbReference type="PROSITE" id="PS00687">
    <property type="entry name" value="ALDEHYDE_DEHYDR_GLU"/>
    <property type="match status" value="1"/>
</dbReference>
<evidence type="ECO:0000256" key="3">
    <source>
        <dbReference type="PIRNR" id="PIRNR036492"/>
    </source>
</evidence>
<dbReference type="Gene3D" id="3.40.605.10">
    <property type="entry name" value="Aldehyde Dehydrogenase, Chain A, domain 1"/>
    <property type="match status" value="1"/>
</dbReference>
<feature type="active site" evidence="4">
    <location>
        <position position="208"/>
    </location>
</feature>
<dbReference type="InterPro" id="IPR015590">
    <property type="entry name" value="Aldehyde_DH_dom"/>
</dbReference>
<dbReference type="InterPro" id="IPR016162">
    <property type="entry name" value="Ald_DH_N"/>
</dbReference>
<evidence type="ECO:0000313" key="8">
    <source>
        <dbReference type="Proteomes" id="UP001589833"/>
    </source>
</evidence>
<dbReference type="Proteomes" id="UP001589833">
    <property type="component" value="Unassembled WGS sequence"/>
</dbReference>
<dbReference type="Gene3D" id="3.40.309.10">
    <property type="entry name" value="Aldehyde Dehydrogenase, Chain A, domain 2"/>
    <property type="match status" value="1"/>
</dbReference>
<dbReference type="InterPro" id="IPR016161">
    <property type="entry name" value="Ald_DH/histidinol_DH"/>
</dbReference>
<dbReference type="CDD" id="cd07136">
    <property type="entry name" value="ALDH_YwdH-P39616"/>
    <property type="match status" value="1"/>
</dbReference>
<dbReference type="InterPro" id="IPR012394">
    <property type="entry name" value="Aldehyde_DH_NAD(P)"/>
</dbReference>
<accession>A0ABV6NA05</accession>
<dbReference type="Pfam" id="PF00171">
    <property type="entry name" value="Aldedh"/>
    <property type="match status" value="1"/>
</dbReference>
<dbReference type="RefSeq" id="WP_273845939.1">
    <property type="nucleotide sequence ID" value="NZ_JAQQWT010000015.1"/>
</dbReference>
<dbReference type="SUPFAM" id="SSF53720">
    <property type="entry name" value="ALDH-like"/>
    <property type="match status" value="1"/>
</dbReference>
<evidence type="ECO:0000256" key="2">
    <source>
        <dbReference type="ARBA" id="ARBA00023002"/>
    </source>
</evidence>
<dbReference type="PANTHER" id="PTHR43570">
    <property type="entry name" value="ALDEHYDE DEHYDROGENASE"/>
    <property type="match status" value="1"/>
</dbReference>
<dbReference type="InterPro" id="IPR029510">
    <property type="entry name" value="Ald_DH_CS_GLU"/>
</dbReference>
<keyword evidence="8" id="KW-1185">Reference proteome</keyword>
<evidence type="ECO:0000256" key="4">
    <source>
        <dbReference type="PROSITE-ProRule" id="PRU10007"/>
    </source>
</evidence>
<protein>
    <recommendedName>
        <fullName evidence="3">Aldehyde dehydrogenase</fullName>
    </recommendedName>
</protein>
<evidence type="ECO:0000259" key="6">
    <source>
        <dbReference type="Pfam" id="PF00171"/>
    </source>
</evidence>
<dbReference type="InterPro" id="IPR016163">
    <property type="entry name" value="Ald_DH_C"/>
</dbReference>
<sequence length="453" mass="51521">MYVDLLERQRLFFHQGKTRDIFFRKEQLEVLKRSIKTREHDLMNALKVDLNKSTEEAFLTEIAPLYQEISHTIKHLTKWSKPQKVKAPISHFGSRGVVYSEPHGLTLIIAPWNYPVQLAFAPLIGAIAGGNCAVIKPSELTPNTSKIIKELLNESYSKDYICVVEGAVETSQRLLEQPFDYIFFTGSVAVGKVVMEAAAKQLIPVTLELGGKSPAVVDKSAKLDLAAKRIAWGKFINAGQTCVAPDYVLVHEEVKDSFLNHLKKQMDELFSQKIKSGSYPRIVSERHFERLLSFLNEGEVIKGGDFNRENLVISPTLLEEVDWNETMMKEEIFGPLLPIFSYREAEEAISIIRDRPCPLAFYIFAENEEMQKRFIHELPFGGGCINDTVMHLATPYLPFGGKGESGIGAYHGYNSFLAFTHRKSILKQTTRFDLPIRYRQDEKAMSLLRKIFR</sequence>
<dbReference type="InterPro" id="IPR016160">
    <property type="entry name" value="Ald_DH_CS_CYS"/>
</dbReference>
<evidence type="ECO:0000313" key="7">
    <source>
        <dbReference type="EMBL" id="MFC0557469.1"/>
    </source>
</evidence>
<dbReference type="PROSITE" id="PS00070">
    <property type="entry name" value="ALDEHYDE_DEHYDR_CYS"/>
    <property type="match status" value="1"/>
</dbReference>
<organism evidence="7 8">
    <name type="scientific">Halalkalibacter alkalisediminis</name>
    <dbReference type="NCBI Taxonomy" id="935616"/>
    <lineage>
        <taxon>Bacteria</taxon>
        <taxon>Bacillati</taxon>
        <taxon>Bacillota</taxon>
        <taxon>Bacilli</taxon>
        <taxon>Bacillales</taxon>
        <taxon>Bacillaceae</taxon>
        <taxon>Halalkalibacter</taxon>
    </lineage>
</organism>
<dbReference type="PIRSF" id="PIRSF036492">
    <property type="entry name" value="ALDH"/>
    <property type="match status" value="1"/>
</dbReference>
<keyword evidence="2 3" id="KW-0560">Oxidoreductase</keyword>
<name>A0ABV6NA05_9BACI</name>
<gene>
    <name evidence="7" type="ORF">ACFFH4_00180</name>
</gene>
<evidence type="ECO:0000256" key="5">
    <source>
        <dbReference type="RuleBase" id="RU003345"/>
    </source>
</evidence>
<feature type="domain" description="Aldehyde dehydrogenase" evidence="6">
    <location>
        <begin position="23"/>
        <end position="425"/>
    </location>
</feature>
<comment type="similarity">
    <text evidence="1 3 5">Belongs to the aldehyde dehydrogenase family.</text>
</comment>